<dbReference type="GeneID" id="77812925"/>
<dbReference type="RefSeq" id="XP_053023235.1">
    <property type="nucleotide sequence ID" value="XM_053172030.1"/>
</dbReference>
<dbReference type="PANTHER" id="PTHR21100">
    <property type="entry name" value="PREFOLDIN SUBUNIT 4"/>
    <property type="match status" value="1"/>
</dbReference>
<accession>A0ABY7CV65</accession>
<evidence type="ECO:0000256" key="2">
    <source>
        <dbReference type="SAM" id="Coils"/>
    </source>
</evidence>
<evidence type="ECO:0000313" key="3">
    <source>
        <dbReference type="EMBL" id="WAQ87680.1"/>
    </source>
</evidence>
<dbReference type="PANTHER" id="PTHR21100:SF9">
    <property type="entry name" value="PREFOLDIN SUBUNIT 4"/>
    <property type="match status" value="1"/>
</dbReference>
<evidence type="ECO:0008006" key="5">
    <source>
        <dbReference type="Google" id="ProtNLM"/>
    </source>
</evidence>
<reference evidence="3" key="1">
    <citation type="submission" date="2022-10" db="EMBL/GenBank/DDBJ databases">
        <title>Puccinia triticina Genome sequencing and assembly.</title>
        <authorList>
            <person name="Li C."/>
        </authorList>
    </citation>
    <scope>NUCLEOTIDE SEQUENCE</scope>
    <source>
        <strain evidence="3">Pt15</strain>
    </source>
</reference>
<dbReference type="Proteomes" id="UP001164743">
    <property type="component" value="Chromosome 8A"/>
</dbReference>
<organism evidence="3 4">
    <name type="scientific">Puccinia triticina</name>
    <dbReference type="NCBI Taxonomy" id="208348"/>
    <lineage>
        <taxon>Eukaryota</taxon>
        <taxon>Fungi</taxon>
        <taxon>Dikarya</taxon>
        <taxon>Basidiomycota</taxon>
        <taxon>Pucciniomycotina</taxon>
        <taxon>Pucciniomycetes</taxon>
        <taxon>Pucciniales</taxon>
        <taxon>Pucciniaceae</taxon>
        <taxon>Puccinia</taxon>
    </lineage>
</organism>
<evidence type="ECO:0000256" key="1">
    <source>
        <dbReference type="ARBA" id="ARBA00023186"/>
    </source>
</evidence>
<dbReference type="InterPro" id="IPR016661">
    <property type="entry name" value="PFDN4"/>
</dbReference>
<proteinExistence type="predicted"/>
<keyword evidence="2" id="KW-0175">Coiled coil</keyword>
<name>A0ABY7CV65_9BASI</name>
<evidence type="ECO:0000313" key="4">
    <source>
        <dbReference type="Proteomes" id="UP001164743"/>
    </source>
</evidence>
<feature type="coiled-coil region" evidence="2">
    <location>
        <begin position="116"/>
        <end position="143"/>
    </location>
</feature>
<keyword evidence="4" id="KW-1185">Reference proteome</keyword>
<sequence>MQMLEPIRTSGNGEAGGEEEIEVNFKDQKMINEFSNLNLKKIKLRKLIKAKSLELDDLVELENELLLGSFDDNVIDDDEQDQNGGDGNDLILYKLDSSYIHIKRSVFQETKLAENLEKSKQLISKLNTDLTELNDQMSALKKTLYSKFGNTINLEGGDDDEDEVSI</sequence>
<keyword evidence="1" id="KW-0143">Chaperone</keyword>
<gene>
    <name evidence="3" type="ORF">PtA15_8A586</name>
</gene>
<dbReference type="EMBL" id="CP110428">
    <property type="protein sequence ID" value="WAQ87680.1"/>
    <property type="molecule type" value="Genomic_DNA"/>
</dbReference>
<protein>
    <recommendedName>
        <fullName evidence="5">Prefoldin subunit 4</fullName>
    </recommendedName>
</protein>